<comment type="function">
    <text evidence="1 6">Removes the N-terminal methionine from nascent proteins. The N-terminal methionine is often cleaved when the second residue in the primary sequence is small and uncharged (Met-Ala-, Cys, Gly, Pro, Ser, Thr, or Val). Requires deformylation of the N(alpha)-formylated initiator methionine before it can be hydrolyzed.</text>
</comment>
<keyword evidence="2 6" id="KW-0031">Aminopeptidase</keyword>
<feature type="binding site" evidence="6">
    <location>
        <position position="104"/>
    </location>
    <ligand>
        <name>a divalent metal cation</name>
        <dbReference type="ChEBI" id="CHEBI:60240"/>
        <label>2</label>
        <note>catalytic</note>
    </ligand>
</feature>
<feature type="binding site" evidence="6">
    <location>
        <position position="76"/>
    </location>
    <ligand>
        <name>substrate</name>
    </ligand>
</feature>
<dbReference type="InterPro" id="IPR036005">
    <property type="entry name" value="Creatinase/aminopeptidase-like"/>
</dbReference>
<dbReference type="InterPro" id="IPR000994">
    <property type="entry name" value="Pept_M24"/>
</dbReference>
<dbReference type="Gene3D" id="3.90.230.10">
    <property type="entry name" value="Creatinase/methionine aminopeptidase superfamily"/>
    <property type="match status" value="1"/>
</dbReference>
<dbReference type="InterPro" id="IPR002467">
    <property type="entry name" value="Pept_M24A_MAP1"/>
</dbReference>
<comment type="catalytic activity">
    <reaction evidence="6 7">
        <text>Release of N-terminal amino acids, preferentially methionine, from peptides and arylamides.</text>
        <dbReference type="EC" id="3.4.11.18"/>
    </reaction>
</comment>
<evidence type="ECO:0000256" key="4">
    <source>
        <dbReference type="ARBA" id="ARBA00022723"/>
    </source>
</evidence>
<dbReference type="GO" id="GO:0005829">
    <property type="term" value="C:cytosol"/>
    <property type="evidence" value="ECO:0007669"/>
    <property type="project" value="TreeGrafter"/>
</dbReference>
<keyword evidence="4 6" id="KW-0479">Metal-binding</keyword>
<dbReference type="Pfam" id="PF00557">
    <property type="entry name" value="Peptidase_M24"/>
    <property type="match status" value="1"/>
</dbReference>
<accession>A0A6J4UL58</accession>
<keyword evidence="5 6" id="KW-0378">Hydrolase</keyword>
<dbReference type="PANTHER" id="PTHR43330:SF27">
    <property type="entry name" value="METHIONINE AMINOPEPTIDASE"/>
    <property type="match status" value="1"/>
</dbReference>
<comment type="cofactor">
    <cofactor evidence="6">
        <name>Co(2+)</name>
        <dbReference type="ChEBI" id="CHEBI:48828"/>
    </cofactor>
    <cofactor evidence="6">
        <name>Zn(2+)</name>
        <dbReference type="ChEBI" id="CHEBI:29105"/>
    </cofactor>
    <cofactor evidence="6">
        <name>Mn(2+)</name>
        <dbReference type="ChEBI" id="CHEBI:29035"/>
    </cofactor>
    <cofactor evidence="6">
        <name>Fe(2+)</name>
        <dbReference type="ChEBI" id="CHEBI:29033"/>
    </cofactor>
    <text evidence="6">Binds 2 divalent metal cations per subunit. Has a high-affinity and a low affinity metal-binding site. The true nature of the physiological cofactor is under debate. The enzyme is active with cobalt, zinc, manganese or divalent iron ions. Most likely, methionine aminopeptidases function as mononuclear Fe(2+)-metalloproteases under physiological conditions, and the catalytically relevant metal-binding site has been assigned to the histidine-containing high-affinity site.</text>
</comment>
<reference evidence="9" key="1">
    <citation type="submission" date="2020-02" db="EMBL/GenBank/DDBJ databases">
        <authorList>
            <person name="Meier V. D."/>
        </authorList>
    </citation>
    <scope>NUCLEOTIDE SEQUENCE</scope>
    <source>
        <strain evidence="9">AVDCRST_MAG43</strain>
    </source>
</reference>
<name>A0A6J4UL58_9BACT</name>
<evidence type="ECO:0000256" key="2">
    <source>
        <dbReference type="ARBA" id="ARBA00022438"/>
    </source>
</evidence>
<evidence type="ECO:0000313" key="9">
    <source>
        <dbReference type="EMBL" id="CAA9553634.1"/>
    </source>
</evidence>
<dbReference type="InterPro" id="IPR001714">
    <property type="entry name" value="Pept_M24_MAP"/>
</dbReference>
<feature type="binding site" evidence="6">
    <location>
        <position position="230"/>
    </location>
    <ligand>
        <name>a divalent metal cation</name>
        <dbReference type="ChEBI" id="CHEBI:60240"/>
        <label>2</label>
        <note>catalytic</note>
    </ligand>
</feature>
<feature type="binding site" evidence="6">
    <location>
        <position position="104"/>
    </location>
    <ligand>
        <name>a divalent metal cation</name>
        <dbReference type="ChEBI" id="CHEBI:60240"/>
        <label>1</label>
    </ligand>
</feature>
<organism evidence="9">
    <name type="scientific">uncultured Thermomicrobiales bacterium</name>
    <dbReference type="NCBI Taxonomy" id="1645740"/>
    <lineage>
        <taxon>Bacteria</taxon>
        <taxon>Pseudomonadati</taxon>
        <taxon>Thermomicrobiota</taxon>
        <taxon>Thermomicrobia</taxon>
        <taxon>Thermomicrobiales</taxon>
        <taxon>environmental samples</taxon>
    </lineage>
</organism>
<dbReference type="GO" id="GO:0070006">
    <property type="term" value="F:metalloaminopeptidase activity"/>
    <property type="evidence" value="ECO:0007669"/>
    <property type="project" value="UniProtKB-UniRule"/>
</dbReference>
<proteinExistence type="inferred from homology"/>
<evidence type="ECO:0000259" key="8">
    <source>
        <dbReference type="Pfam" id="PF00557"/>
    </source>
</evidence>
<evidence type="ECO:0000256" key="6">
    <source>
        <dbReference type="HAMAP-Rule" id="MF_01974"/>
    </source>
</evidence>
<feature type="binding site" evidence="6">
    <location>
        <position position="230"/>
    </location>
    <ligand>
        <name>a divalent metal cation</name>
        <dbReference type="ChEBI" id="CHEBI:60240"/>
        <label>1</label>
    </ligand>
</feature>
<feature type="domain" description="Peptidase M24" evidence="8">
    <location>
        <begin position="12"/>
        <end position="236"/>
    </location>
</feature>
<dbReference type="EMBL" id="CADCWI010000064">
    <property type="protein sequence ID" value="CAA9553634.1"/>
    <property type="molecule type" value="Genomic_DNA"/>
</dbReference>
<dbReference type="GO" id="GO:0006508">
    <property type="term" value="P:proteolysis"/>
    <property type="evidence" value="ECO:0007669"/>
    <property type="project" value="UniProtKB-KW"/>
</dbReference>
<dbReference type="CDD" id="cd01086">
    <property type="entry name" value="MetAP1"/>
    <property type="match status" value="1"/>
</dbReference>
<dbReference type="PANTHER" id="PTHR43330">
    <property type="entry name" value="METHIONINE AMINOPEPTIDASE"/>
    <property type="match status" value="1"/>
</dbReference>
<dbReference type="HAMAP" id="MF_01974">
    <property type="entry name" value="MetAP_1"/>
    <property type="match status" value="1"/>
</dbReference>
<feature type="binding site" evidence="6">
    <location>
        <position position="93"/>
    </location>
    <ligand>
        <name>a divalent metal cation</name>
        <dbReference type="ChEBI" id="CHEBI:60240"/>
        <label>1</label>
    </ligand>
</feature>
<gene>
    <name evidence="6" type="primary">map</name>
    <name evidence="9" type="ORF">AVDCRST_MAG43-1269</name>
</gene>
<feature type="binding site" evidence="6">
    <location>
        <position position="167"/>
    </location>
    <ligand>
        <name>a divalent metal cation</name>
        <dbReference type="ChEBI" id="CHEBI:60240"/>
        <label>2</label>
        <note>catalytic</note>
    </ligand>
</feature>
<evidence type="ECO:0000256" key="1">
    <source>
        <dbReference type="ARBA" id="ARBA00002521"/>
    </source>
</evidence>
<dbReference type="GO" id="GO:0046872">
    <property type="term" value="F:metal ion binding"/>
    <property type="evidence" value="ECO:0007669"/>
    <property type="project" value="UniProtKB-UniRule"/>
</dbReference>
<dbReference type="AlphaFoldDB" id="A0A6J4UL58"/>
<feature type="binding site" evidence="6">
    <location>
        <position position="200"/>
    </location>
    <ligand>
        <name>a divalent metal cation</name>
        <dbReference type="ChEBI" id="CHEBI:60240"/>
        <label>2</label>
        <note>catalytic</note>
    </ligand>
</feature>
<evidence type="ECO:0000256" key="7">
    <source>
        <dbReference type="RuleBase" id="RU003653"/>
    </source>
</evidence>
<evidence type="ECO:0000256" key="5">
    <source>
        <dbReference type="ARBA" id="ARBA00022801"/>
    </source>
</evidence>
<dbReference type="NCBIfam" id="TIGR00500">
    <property type="entry name" value="met_pdase_I"/>
    <property type="match status" value="1"/>
</dbReference>
<dbReference type="GO" id="GO:0004239">
    <property type="term" value="F:initiator methionyl aminopeptidase activity"/>
    <property type="evidence" value="ECO:0007669"/>
    <property type="project" value="UniProtKB-UniRule"/>
</dbReference>
<sequence>MIITRPEELVGLQRANRATTRLLRELEAMARPGVTTKSLDDHARAYIAKLGGEPVFETQNGFPGAINTNRNDIVVHGIPGEEVLENGDLLTLDAGMLLGGFAGDAAATFTIGPATPRQQKLIDATWEAMMTAIEAARPGNRVGDVSWAMQRVAESHGYNVARGFCGHGIGRRIWEDPQVPFAGKAGTGPKLVEGMVITVEPVVIEGKKDYYMANRWEARTMDRTPVAQFERAVMVTSGGGMILSGD</sequence>
<protein>
    <recommendedName>
        <fullName evidence="6 7">Methionine aminopeptidase</fullName>
        <shortName evidence="6">MAP</shortName>
        <shortName evidence="6">MetAP</shortName>
        <ecNumber evidence="6 7">3.4.11.18</ecNumber>
    </recommendedName>
    <alternativeName>
        <fullName evidence="6">Peptidase M</fullName>
    </alternativeName>
</protein>
<dbReference type="EC" id="3.4.11.18" evidence="6 7"/>
<dbReference type="PRINTS" id="PR00599">
    <property type="entry name" value="MAPEPTIDASE"/>
</dbReference>
<comment type="similarity">
    <text evidence="6">Belongs to the peptidase M24A family. Methionine aminopeptidase type 1 subfamily.</text>
</comment>
<evidence type="ECO:0000256" key="3">
    <source>
        <dbReference type="ARBA" id="ARBA00022670"/>
    </source>
</evidence>
<comment type="subunit">
    <text evidence="6">Monomer.</text>
</comment>
<dbReference type="SUPFAM" id="SSF55920">
    <property type="entry name" value="Creatinase/aminopeptidase"/>
    <property type="match status" value="1"/>
</dbReference>
<keyword evidence="3 6" id="KW-0645">Protease</keyword>
<comment type="caution">
    <text evidence="6">Lacks conserved residue(s) required for the propagation of feature annotation.</text>
</comment>